<proteinExistence type="predicted"/>
<name>A0A8X8CUH1_POPTO</name>
<dbReference type="EMBL" id="JAAWWB010000009">
    <property type="protein sequence ID" value="KAG6776271.1"/>
    <property type="molecule type" value="Genomic_DNA"/>
</dbReference>
<accession>A0A8X8CUH1</accession>
<protein>
    <submittedName>
        <fullName evidence="1">Uncharacterized protein</fullName>
    </submittedName>
</protein>
<organism evidence="1 2">
    <name type="scientific">Populus tomentosa</name>
    <name type="common">Chinese white poplar</name>
    <dbReference type="NCBI Taxonomy" id="118781"/>
    <lineage>
        <taxon>Eukaryota</taxon>
        <taxon>Viridiplantae</taxon>
        <taxon>Streptophyta</taxon>
        <taxon>Embryophyta</taxon>
        <taxon>Tracheophyta</taxon>
        <taxon>Spermatophyta</taxon>
        <taxon>Magnoliopsida</taxon>
        <taxon>eudicotyledons</taxon>
        <taxon>Gunneridae</taxon>
        <taxon>Pentapetalae</taxon>
        <taxon>rosids</taxon>
        <taxon>fabids</taxon>
        <taxon>Malpighiales</taxon>
        <taxon>Salicaceae</taxon>
        <taxon>Saliceae</taxon>
        <taxon>Populus</taxon>
    </lineage>
</organism>
<gene>
    <name evidence="1" type="ORF">POTOM_019777</name>
</gene>
<comment type="caution">
    <text evidence="1">The sequence shown here is derived from an EMBL/GenBank/DDBJ whole genome shotgun (WGS) entry which is preliminary data.</text>
</comment>
<sequence length="216" mass="23332">MFAIPEAKKTSKPNLSIYISDGTPIRGLVHVNGKKQLKKAYARKKKNIAGNSKGSDLGSINGAAMEVLTAGTSLVDNNMTNITASTTGTTDDMNTQGMEDNPLDPGICHESAFPGTISSIQQPAEGFKDDLSKQVRIHQEDSSRVDKRMLGYLPAAVREANGHSGGIRVFMAGRKYYFSIKMAISQCVTMEISAGTQCWTLTSIYASPVPSLRFHL</sequence>
<keyword evidence="2" id="KW-1185">Reference proteome</keyword>
<evidence type="ECO:0000313" key="2">
    <source>
        <dbReference type="Proteomes" id="UP000886885"/>
    </source>
</evidence>
<reference evidence="1" key="1">
    <citation type="journal article" date="2020" name="bioRxiv">
        <title>Hybrid origin of Populus tomentosa Carr. identified through genome sequencing and phylogenomic analysis.</title>
        <authorList>
            <person name="An X."/>
            <person name="Gao K."/>
            <person name="Chen Z."/>
            <person name="Li J."/>
            <person name="Yang X."/>
            <person name="Yang X."/>
            <person name="Zhou J."/>
            <person name="Guo T."/>
            <person name="Zhao T."/>
            <person name="Huang S."/>
            <person name="Miao D."/>
            <person name="Khan W.U."/>
            <person name="Rao P."/>
            <person name="Ye M."/>
            <person name="Lei B."/>
            <person name="Liao W."/>
            <person name="Wang J."/>
            <person name="Ji L."/>
            <person name="Li Y."/>
            <person name="Guo B."/>
            <person name="Mustafa N.S."/>
            <person name="Li S."/>
            <person name="Yun Q."/>
            <person name="Keller S.R."/>
            <person name="Mao J."/>
            <person name="Zhang R."/>
            <person name="Strauss S.H."/>
        </authorList>
    </citation>
    <scope>NUCLEOTIDE SEQUENCE</scope>
    <source>
        <strain evidence="1">GM15</strain>
        <tissue evidence="1">Leaf</tissue>
    </source>
</reference>
<dbReference type="AlphaFoldDB" id="A0A8X8CUH1"/>
<dbReference type="Proteomes" id="UP000886885">
    <property type="component" value="Chromosome 5A"/>
</dbReference>
<evidence type="ECO:0000313" key="1">
    <source>
        <dbReference type="EMBL" id="KAG6776271.1"/>
    </source>
</evidence>